<evidence type="ECO:0000256" key="1">
    <source>
        <dbReference type="SAM" id="MobiDB-lite"/>
    </source>
</evidence>
<feature type="compositionally biased region" description="Basic and acidic residues" evidence="1">
    <location>
        <begin position="26"/>
        <end position="42"/>
    </location>
</feature>
<dbReference type="EMBL" id="LNRQ01000004">
    <property type="protein sequence ID" value="KZM96836.1"/>
    <property type="molecule type" value="Genomic_DNA"/>
</dbReference>
<proteinExistence type="predicted"/>
<sequence length="116" mass="13353">MTKNKNSPKISQKYLDLQNSITAATRTRDPEQPSHSKNENNFHTRPLKQPKTPCQELKILLHRNTHNRILQAPDLTRNFENTKTMPLPHTTNLQIKAIYTRSPHKPAAPVSKEPTK</sequence>
<feature type="region of interest" description="Disordered" evidence="1">
    <location>
        <begin position="72"/>
        <end position="91"/>
    </location>
</feature>
<accession>A0A165A337</accession>
<organism evidence="2">
    <name type="scientific">Daucus carota subsp. sativus</name>
    <name type="common">Carrot</name>
    <dbReference type="NCBI Taxonomy" id="79200"/>
    <lineage>
        <taxon>Eukaryota</taxon>
        <taxon>Viridiplantae</taxon>
        <taxon>Streptophyta</taxon>
        <taxon>Embryophyta</taxon>
        <taxon>Tracheophyta</taxon>
        <taxon>Spermatophyta</taxon>
        <taxon>Magnoliopsida</taxon>
        <taxon>eudicotyledons</taxon>
        <taxon>Gunneridae</taxon>
        <taxon>Pentapetalae</taxon>
        <taxon>asterids</taxon>
        <taxon>campanulids</taxon>
        <taxon>Apiales</taxon>
        <taxon>Apiaceae</taxon>
        <taxon>Apioideae</taxon>
        <taxon>Scandiceae</taxon>
        <taxon>Daucinae</taxon>
        <taxon>Daucus</taxon>
        <taxon>Daucus sect. Daucus</taxon>
    </lineage>
</organism>
<name>A0A165A337_DAUCS</name>
<dbReference type="AlphaFoldDB" id="A0A165A337"/>
<reference evidence="2" key="1">
    <citation type="journal article" date="2016" name="Nat. Genet.">
        <title>A high-quality carrot genome assembly provides new insights into carotenoid accumulation and asterid genome evolution.</title>
        <authorList>
            <person name="Iorizzo M."/>
            <person name="Ellison S."/>
            <person name="Senalik D."/>
            <person name="Zeng P."/>
            <person name="Satapoomin P."/>
            <person name="Huang J."/>
            <person name="Bowman M."/>
            <person name="Iovene M."/>
            <person name="Sanseverino W."/>
            <person name="Cavagnaro P."/>
            <person name="Yildiz M."/>
            <person name="Macko-Podgorni A."/>
            <person name="Moranska E."/>
            <person name="Grzebelus E."/>
            <person name="Grzebelus D."/>
            <person name="Ashrafi H."/>
            <person name="Zheng Z."/>
            <person name="Cheng S."/>
            <person name="Spooner D."/>
            <person name="Van Deynze A."/>
            <person name="Simon P."/>
        </authorList>
    </citation>
    <scope>NUCLEOTIDE SEQUENCE [LARGE SCALE GENOMIC DNA]</scope>
    <source>
        <tissue evidence="2">Leaf</tissue>
    </source>
</reference>
<feature type="compositionally biased region" description="Polar residues" evidence="1">
    <location>
        <begin position="78"/>
        <end position="91"/>
    </location>
</feature>
<protein>
    <submittedName>
        <fullName evidence="2">Uncharacterized protein</fullName>
    </submittedName>
</protein>
<evidence type="ECO:0000313" key="2">
    <source>
        <dbReference type="EMBL" id="KZM96836.1"/>
    </source>
</evidence>
<comment type="caution">
    <text evidence="2">The sequence shown here is derived from an EMBL/GenBank/DDBJ whole genome shotgun (WGS) entry which is preliminary data.</text>
</comment>
<gene>
    <name evidence="2" type="ORF">DCAR_015802</name>
</gene>
<dbReference type="Gramene" id="KZM96836">
    <property type="protein sequence ID" value="KZM96836"/>
    <property type="gene ID" value="DCAR_015802"/>
</dbReference>
<feature type="compositionally biased region" description="Polar residues" evidence="1">
    <location>
        <begin position="1"/>
        <end position="10"/>
    </location>
</feature>
<feature type="region of interest" description="Disordered" evidence="1">
    <location>
        <begin position="1"/>
        <end position="51"/>
    </location>
</feature>